<evidence type="ECO:0000256" key="5">
    <source>
        <dbReference type="ARBA" id="ARBA00022989"/>
    </source>
</evidence>
<dbReference type="PANTHER" id="PTHR43227">
    <property type="entry name" value="BLL4140 PROTEIN"/>
    <property type="match status" value="1"/>
</dbReference>
<comment type="subcellular location">
    <subcellularLocation>
        <location evidence="1 7">Cell membrane</location>
        <topology evidence="1 7">Multi-pass membrane protein</topology>
    </subcellularLocation>
</comment>
<dbReference type="OrthoDB" id="34224at2"/>
<evidence type="ECO:0000256" key="7">
    <source>
        <dbReference type="RuleBase" id="RU363032"/>
    </source>
</evidence>
<keyword evidence="10" id="KW-1185">Reference proteome</keyword>
<keyword evidence="2 7" id="KW-0813">Transport</keyword>
<evidence type="ECO:0000313" key="10">
    <source>
        <dbReference type="Proteomes" id="UP000199220"/>
    </source>
</evidence>
<sequence>MRSRRRSWAPVVFLLPALLVYTLLHTAPFLGTIGLSLFSYDGLRPAEFVGSRNYTVMLQDDVFWHSLRNNAFWFFGEVVVATLVGLGLALLVNSRQRFSALFRTTLFIPYILSWAVAGMLWSRVYNPAPTYGLLNGFLTAIGQPQLTENWLGDPATVFPSVIVAAIWKGFGFAMVIFLAGLQGIPAELTEAARIDGAGSARVLWSIILPLLRPITAIVIIIGLIGTFKVFDPVWVMTQGGPGTASSLLATLVFRAGMNDFQLGYSAALSVALLICTAAVMLLYWRFLGRSRVIDD</sequence>
<keyword evidence="5 7" id="KW-1133">Transmembrane helix</keyword>
<evidence type="ECO:0000259" key="8">
    <source>
        <dbReference type="PROSITE" id="PS50928"/>
    </source>
</evidence>
<keyword evidence="6 7" id="KW-0472">Membrane</keyword>
<dbReference type="EMBL" id="FNTX01000002">
    <property type="protein sequence ID" value="SEE70175.1"/>
    <property type="molecule type" value="Genomic_DNA"/>
</dbReference>
<organism evidence="9 10">
    <name type="scientific">Ruania alba</name>
    <dbReference type="NCBI Taxonomy" id="648782"/>
    <lineage>
        <taxon>Bacteria</taxon>
        <taxon>Bacillati</taxon>
        <taxon>Actinomycetota</taxon>
        <taxon>Actinomycetes</taxon>
        <taxon>Micrococcales</taxon>
        <taxon>Ruaniaceae</taxon>
        <taxon>Ruania</taxon>
    </lineage>
</organism>
<feature type="transmembrane region" description="Helical" evidence="7">
    <location>
        <begin position="100"/>
        <end position="121"/>
    </location>
</feature>
<dbReference type="InterPro" id="IPR035906">
    <property type="entry name" value="MetI-like_sf"/>
</dbReference>
<dbReference type="Pfam" id="PF00528">
    <property type="entry name" value="BPD_transp_1"/>
    <property type="match status" value="1"/>
</dbReference>
<keyword evidence="4 7" id="KW-0812">Transmembrane</keyword>
<accession>A0A1H5KZC5</accession>
<dbReference type="InterPro" id="IPR050809">
    <property type="entry name" value="UgpAE/MalFG_permease"/>
</dbReference>
<proteinExistence type="inferred from homology"/>
<keyword evidence="3" id="KW-1003">Cell membrane</keyword>
<evidence type="ECO:0000256" key="3">
    <source>
        <dbReference type="ARBA" id="ARBA00022475"/>
    </source>
</evidence>
<evidence type="ECO:0000256" key="1">
    <source>
        <dbReference type="ARBA" id="ARBA00004651"/>
    </source>
</evidence>
<feature type="transmembrane region" description="Helical" evidence="7">
    <location>
        <begin position="157"/>
        <end position="181"/>
    </location>
</feature>
<feature type="transmembrane region" description="Helical" evidence="7">
    <location>
        <begin position="262"/>
        <end position="284"/>
    </location>
</feature>
<dbReference type="GO" id="GO:0005886">
    <property type="term" value="C:plasma membrane"/>
    <property type="evidence" value="ECO:0007669"/>
    <property type="project" value="UniProtKB-SubCell"/>
</dbReference>
<dbReference type="InterPro" id="IPR000515">
    <property type="entry name" value="MetI-like"/>
</dbReference>
<reference evidence="10" key="1">
    <citation type="submission" date="2016-10" db="EMBL/GenBank/DDBJ databases">
        <authorList>
            <person name="Varghese N."/>
            <person name="Submissions S."/>
        </authorList>
    </citation>
    <scope>NUCLEOTIDE SEQUENCE [LARGE SCALE GENOMIC DNA]</scope>
    <source>
        <strain evidence="10">DSM 21368</strain>
    </source>
</reference>
<name>A0A1H5KZC5_9MICO</name>
<dbReference type="GO" id="GO:0055085">
    <property type="term" value="P:transmembrane transport"/>
    <property type="evidence" value="ECO:0007669"/>
    <property type="project" value="InterPro"/>
</dbReference>
<dbReference type="CDD" id="cd06261">
    <property type="entry name" value="TM_PBP2"/>
    <property type="match status" value="1"/>
</dbReference>
<feature type="transmembrane region" description="Helical" evidence="7">
    <location>
        <begin position="202"/>
        <end position="227"/>
    </location>
</feature>
<dbReference type="PANTHER" id="PTHR43227:SF8">
    <property type="entry name" value="DIACETYLCHITOBIOSE UPTAKE SYSTEM PERMEASE PROTEIN DASB"/>
    <property type="match status" value="1"/>
</dbReference>
<feature type="transmembrane region" description="Helical" evidence="7">
    <location>
        <begin position="71"/>
        <end position="93"/>
    </location>
</feature>
<evidence type="ECO:0000256" key="6">
    <source>
        <dbReference type="ARBA" id="ARBA00023136"/>
    </source>
</evidence>
<dbReference type="PROSITE" id="PS50928">
    <property type="entry name" value="ABC_TM1"/>
    <property type="match status" value="1"/>
</dbReference>
<comment type="similarity">
    <text evidence="7">Belongs to the binding-protein-dependent transport system permease family.</text>
</comment>
<evidence type="ECO:0000256" key="4">
    <source>
        <dbReference type="ARBA" id="ARBA00022692"/>
    </source>
</evidence>
<dbReference type="Proteomes" id="UP000199220">
    <property type="component" value="Unassembled WGS sequence"/>
</dbReference>
<dbReference type="AlphaFoldDB" id="A0A1H5KZC5"/>
<dbReference type="Gene3D" id="1.10.3720.10">
    <property type="entry name" value="MetI-like"/>
    <property type="match status" value="1"/>
</dbReference>
<gene>
    <name evidence="9" type="ORF">SAMN04488554_2532</name>
</gene>
<feature type="domain" description="ABC transmembrane type-1" evidence="8">
    <location>
        <begin position="67"/>
        <end position="283"/>
    </location>
</feature>
<protein>
    <submittedName>
        <fullName evidence="9">Carbohydrate ABC transporter membrane protein 1, CUT1 family</fullName>
    </submittedName>
</protein>
<evidence type="ECO:0000313" key="9">
    <source>
        <dbReference type="EMBL" id="SEE70175.1"/>
    </source>
</evidence>
<evidence type="ECO:0000256" key="2">
    <source>
        <dbReference type="ARBA" id="ARBA00022448"/>
    </source>
</evidence>
<dbReference type="SUPFAM" id="SSF161098">
    <property type="entry name" value="MetI-like"/>
    <property type="match status" value="1"/>
</dbReference>
<dbReference type="RefSeq" id="WP_089773477.1">
    <property type="nucleotide sequence ID" value="NZ_FNTX01000002.1"/>
</dbReference>
<dbReference type="STRING" id="648782.SAMN04488554_2532"/>